<dbReference type="RefSeq" id="WP_125487155.1">
    <property type="nucleotide sequence ID" value="NZ_RSDW01000001.1"/>
</dbReference>
<protein>
    <recommendedName>
        <fullName evidence="4">Parallel beta helix pectate lyase-like protein</fullName>
    </recommendedName>
</protein>
<comment type="caution">
    <text evidence="2">The sequence shown here is derived from an EMBL/GenBank/DDBJ whole genome shotgun (WGS) entry which is preliminary data.</text>
</comment>
<evidence type="ECO:0000313" key="2">
    <source>
        <dbReference type="EMBL" id="RSL18859.1"/>
    </source>
</evidence>
<name>A0A428MPQ8_9BACT</name>
<dbReference type="AlphaFoldDB" id="A0A428MPQ8"/>
<reference evidence="2 3" key="1">
    <citation type="submission" date="2018-12" db="EMBL/GenBank/DDBJ databases">
        <title>Sequencing of bacterial isolates from soil warming experiment in Harvard Forest, Massachusetts, USA.</title>
        <authorList>
            <person name="Deangelis K."/>
        </authorList>
    </citation>
    <scope>NUCLEOTIDE SEQUENCE [LARGE SCALE GENOMIC DNA]</scope>
    <source>
        <strain evidence="2 3">EB153</strain>
    </source>
</reference>
<organism evidence="2 3">
    <name type="scientific">Edaphobacter aggregans</name>
    <dbReference type="NCBI Taxonomy" id="570835"/>
    <lineage>
        <taxon>Bacteria</taxon>
        <taxon>Pseudomonadati</taxon>
        <taxon>Acidobacteriota</taxon>
        <taxon>Terriglobia</taxon>
        <taxon>Terriglobales</taxon>
        <taxon>Acidobacteriaceae</taxon>
        <taxon>Edaphobacter</taxon>
    </lineage>
</organism>
<proteinExistence type="predicted"/>
<evidence type="ECO:0000256" key="1">
    <source>
        <dbReference type="SAM" id="SignalP"/>
    </source>
</evidence>
<sequence>MKKLSSSICILLWLIGLLSPAAVAQMIQISNVEELYSAVNDPANTGASLVLAPGTYMLSATDSKGAARPNGGRIELQMDMSMVGVEGDRDSVVINASGLPLSSFPPTVNGVVTGPNAAVRMGLGHNALEWLTVRDAVNGGANIDTGLQAFDPGTAFIRVAHVATTGGARGLNILNFGPQTSGQTIEADIVDCYFFSNNIALAEGIRIGNFQGAQGSTVNVRMNGNLSWGQQMGRSIVNNRAQNSMISVISSGNRFYDNGFGTFVFGGLSANGTRADGNTIDFEAHGDQFLENTAASQFDHGGLIVVGAENDSPTAGGGSNNTVNVRLWGCRMSGNALHDLYGVGARSNFLANGDPSLSQDNHVTIEIKGAGNGNGRWQPVEQFADSLPGPPDYGNSVTVID</sequence>
<dbReference type="EMBL" id="RSDW01000001">
    <property type="protein sequence ID" value="RSL18859.1"/>
    <property type="molecule type" value="Genomic_DNA"/>
</dbReference>
<feature type="chain" id="PRO_5019215407" description="Parallel beta helix pectate lyase-like protein" evidence="1">
    <location>
        <begin position="25"/>
        <end position="401"/>
    </location>
</feature>
<keyword evidence="3" id="KW-1185">Reference proteome</keyword>
<evidence type="ECO:0008006" key="4">
    <source>
        <dbReference type="Google" id="ProtNLM"/>
    </source>
</evidence>
<dbReference type="OrthoDB" id="9820900at2"/>
<feature type="signal peptide" evidence="1">
    <location>
        <begin position="1"/>
        <end position="24"/>
    </location>
</feature>
<gene>
    <name evidence="2" type="ORF">EDE15_4464</name>
</gene>
<accession>A0A428MPQ8</accession>
<keyword evidence="1" id="KW-0732">Signal</keyword>
<dbReference type="SUPFAM" id="SSF51126">
    <property type="entry name" value="Pectin lyase-like"/>
    <property type="match status" value="1"/>
</dbReference>
<dbReference type="InterPro" id="IPR011050">
    <property type="entry name" value="Pectin_lyase_fold/virulence"/>
</dbReference>
<evidence type="ECO:0000313" key="3">
    <source>
        <dbReference type="Proteomes" id="UP000269669"/>
    </source>
</evidence>
<dbReference type="Proteomes" id="UP000269669">
    <property type="component" value="Unassembled WGS sequence"/>
</dbReference>